<dbReference type="Gene3D" id="1.10.357.10">
    <property type="entry name" value="Tetracycline Repressor, domain 2"/>
    <property type="match status" value="1"/>
</dbReference>
<evidence type="ECO:0000313" key="1">
    <source>
        <dbReference type="EMBL" id="NYJ18630.1"/>
    </source>
</evidence>
<comment type="caution">
    <text evidence="1">The sequence shown here is derived from an EMBL/GenBank/DDBJ whole genome shotgun (WGS) entry which is preliminary data.</text>
</comment>
<dbReference type="Proteomes" id="UP000537260">
    <property type="component" value="Unassembled WGS sequence"/>
</dbReference>
<reference evidence="1 2" key="1">
    <citation type="submission" date="2020-07" db="EMBL/GenBank/DDBJ databases">
        <title>Sequencing the genomes of 1000 actinobacteria strains.</title>
        <authorList>
            <person name="Klenk H.-P."/>
        </authorList>
    </citation>
    <scope>NUCLEOTIDE SEQUENCE [LARGE SCALE GENOMIC DNA]</scope>
    <source>
        <strain evidence="1 2">LI1</strain>
    </source>
</reference>
<proteinExistence type="predicted"/>
<organism evidence="1 2">
    <name type="scientific">Glaciibacter psychrotolerans</name>
    <dbReference type="NCBI Taxonomy" id="670054"/>
    <lineage>
        <taxon>Bacteria</taxon>
        <taxon>Bacillati</taxon>
        <taxon>Actinomycetota</taxon>
        <taxon>Actinomycetes</taxon>
        <taxon>Micrococcales</taxon>
        <taxon>Microbacteriaceae</taxon>
        <taxon>Glaciibacter</taxon>
    </lineage>
</organism>
<evidence type="ECO:0000313" key="2">
    <source>
        <dbReference type="Proteomes" id="UP000537260"/>
    </source>
</evidence>
<dbReference type="AlphaFoldDB" id="A0A7Z0EBM6"/>
<protein>
    <submittedName>
        <fullName evidence="1">Uncharacterized protein</fullName>
    </submittedName>
</protein>
<keyword evidence="2" id="KW-1185">Reference proteome</keyword>
<accession>A0A7Z0EBM6</accession>
<sequence>MICEASMVSPRTFSNCFDSKEGVILGTTYPKSSKEDLEHLRFDTECTEQFCFTHG</sequence>
<dbReference type="EMBL" id="JACCFM010000001">
    <property type="protein sequence ID" value="NYJ18630.1"/>
    <property type="molecule type" value="Genomic_DNA"/>
</dbReference>
<gene>
    <name evidence="1" type="ORF">HNR05_000421</name>
</gene>
<name>A0A7Z0EBM6_9MICO</name>